<keyword evidence="12 16" id="KW-0411">Iron-sulfur</keyword>
<dbReference type="SFLD" id="SFLDG01060">
    <property type="entry name" value="BATS_domain_containing"/>
    <property type="match status" value="1"/>
</dbReference>
<evidence type="ECO:0000256" key="14">
    <source>
        <dbReference type="ARBA" id="ARBA00057568"/>
    </source>
</evidence>
<gene>
    <name evidence="16" type="primary">bioB</name>
    <name evidence="19" type="ORF">SAMN05660299_00393</name>
</gene>
<dbReference type="InterPro" id="IPR010722">
    <property type="entry name" value="BATS_dom"/>
</dbReference>
<accession>A0A1G9R6P6</accession>
<feature type="binding site" evidence="16 17">
    <location>
        <position position="107"/>
    </location>
    <ligand>
        <name>[2Fe-2S] cluster</name>
        <dbReference type="ChEBI" id="CHEBI:190135"/>
    </ligand>
</feature>
<dbReference type="UniPathway" id="UPA00078">
    <property type="reaction ID" value="UER00162"/>
</dbReference>
<dbReference type="InterPro" id="IPR024177">
    <property type="entry name" value="Biotin_synthase"/>
</dbReference>
<dbReference type="EMBL" id="FNHQ01000002">
    <property type="protein sequence ID" value="SDM18115.1"/>
    <property type="molecule type" value="Genomic_DNA"/>
</dbReference>
<dbReference type="GO" id="GO:0051539">
    <property type="term" value="F:4 iron, 4 sulfur cluster binding"/>
    <property type="evidence" value="ECO:0007669"/>
    <property type="project" value="UniProtKB-KW"/>
</dbReference>
<comment type="subunit">
    <text evidence="3 16">Homodimer.</text>
</comment>
<dbReference type="PROSITE" id="PS51918">
    <property type="entry name" value="RADICAL_SAM"/>
    <property type="match status" value="1"/>
</dbReference>
<evidence type="ECO:0000256" key="13">
    <source>
        <dbReference type="ARBA" id="ARBA00051157"/>
    </source>
</evidence>
<comment type="function">
    <text evidence="14 16">Catalyzes the conversion of dethiobiotin (DTB) to biotin by the insertion of a sulfur atom into dethiobiotin via a radical-based mechanism.</text>
</comment>
<dbReference type="Proteomes" id="UP000199309">
    <property type="component" value="Unassembled WGS sequence"/>
</dbReference>
<keyword evidence="5 16" id="KW-0004">4Fe-4S</keyword>
<dbReference type="PIRSF" id="PIRSF001619">
    <property type="entry name" value="Biotin_synth"/>
    <property type="match status" value="1"/>
</dbReference>
<dbReference type="Pfam" id="PF04055">
    <property type="entry name" value="Radical_SAM"/>
    <property type="match status" value="1"/>
</dbReference>
<protein>
    <recommendedName>
        <fullName evidence="15 16">Biotin synthase</fullName>
        <ecNumber evidence="4 16">2.8.1.6</ecNumber>
    </recommendedName>
</protein>
<evidence type="ECO:0000256" key="16">
    <source>
        <dbReference type="HAMAP-Rule" id="MF_01694"/>
    </source>
</evidence>
<evidence type="ECO:0000256" key="17">
    <source>
        <dbReference type="PIRSR" id="PIRSR001619-1"/>
    </source>
</evidence>
<comment type="cofactor">
    <cofactor evidence="17">
        <name>[2Fe-2S] cluster</name>
        <dbReference type="ChEBI" id="CHEBI:190135"/>
    </cofactor>
    <text evidence="17">Binds 1 [2Fe-2S] cluster. The cluster is coordinated with 3 cysteines and 1 arginine.</text>
</comment>
<dbReference type="InterPro" id="IPR007197">
    <property type="entry name" value="rSAM"/>
</dbReference>
<dbReference type="GO" id="GO:0004076">
    <property type="term" value="F:biotin synthase activity"/>
    <property type="evidence" value="ECO:0007669"/>
    <property type="project" value="UniProtKB-UniRule"/>
</dbReference>
<evidence type="ECO:0000256" key="12">
    <source>
        <dbReference type="ARBA" id="ARBA00023014"/>
    </source>
</evidence>
<feature type="binding site" evidence="16 17">
    <location>
        <position position="67"/>
    </location>
    <ligand>
        <name>[4Fe-4S] cluster</name>
        <dbReference type="ChEBI" id="CHEBI:49883"/>
        <note>4Fe-4S-S-AdoMet</note>
    </ligand>
</feature>
<evidence type="ECO:0000256" key="11">
    <source>
        <dbReference type="ARBA" id="ARBA00023004"/>
    </source>
</evidence>
<dbReference type="NCBIfam" id="TIGR00433">
    <property type="entry name" value="bioB"/>
    <property type="match status" value="1"/>
</dbReference>
<dbReference type="SUPFAM" id="SSF102114">
    <property type="entry name" value="Radical SAM enzymes"/>
    <property type="match status" value="1"/>
</dbReference>
<feature type="binding site" evidence="16 17">
    <location>
        <position position="270"/>
    </location>
    <ligand>
        <name>[2Fe-2S] cluster</name>
        <dbReference type="ChEBI" id="CHEBI:190135"/>
    </ligand>
</feature>
<feature type="binding site" evidence="16 17">
    <location>
        <position position="70"/>
    </location>
    <ligand>
        <name>[4Fe-4S] cluster</name>
        <dbReference type="ChEBI" id="CHEBI:49883"/>
        <note>4Fe-4S-S-AdoMet</note>
    </ligand>
</feature>
<evidence type="ECO:0000256" key="7">
    <source>
        <dbReference type="ARBA" id="ARBA00022691"/>
    </source>
</evidence>
<dbReference type="InterPro" id="IPR013785">
    <property type="entry name" value="Aldolase_TIM"/>
</dbReference>
<keyword evidence="8 16" id="KW-0001">2Fe-2S</keyword>
<dbReference type="SMART" id="SM00729">
    <property type="entry name" value="Elp3"/>
    <property type="match status" value="1"/>
</dbReference>
<comment type="cofactor">
    <cofactor evidence="16 17">
        <name>[4Fe-4S] cluster</name>
        <dbReference type="ChEBI" id="CHEBI:49883"/>
    </cofactor>
    <text evidence="16 17">Binds 1 [4Fe-4S] cluster. The cluster is coordinated with 3 cysteines and an exchangeable S-adenosyl-L-methionine.</text>
</comment>
<dbReference type="GO" id="GO:0051537">
    <property type="term" value="F:2 iron, 2 sulfur cluster binding"/>
    <property type="evidence" value="ECO:0007669"/>
    <property type="project" value="UniProtKB-KW"/>
</dbReference>
<comment type="catalytic activity">
    <reaction evidence="13 16">
        <text>(4R,5S)-dethiobiotin + (sulfur carrier)-SH + 2 reduced [2Fe-2S]-[ferredoxin] + 2 S-adenosyl-L-methionine = (sulfur carrier)-H + biotin + 2 5'-deoxyadenosine + 2 L-methionine + 2 oxidized [2Fe-2S]-[ferredoxin]</text>
        <dbReference type="Rhea" id="RHEA:22060"/>
        <dbReference type="Rhea" id="RHEA-COMP:10000"/>
        <dbReference type="Rhea" id="RHEA-COMP:10001"/>
        <dbReference type="Rhea" id="RHEA-COMP:14737"/>
        <dbReference type="Rhea" id="RHEA-COMP:14739"/>
        <dbReference type="ChEBI" id="CHEBI:17319"/>
        <dbReference type="ChEBI" id="CHEBI:29917"/>
        <dbReference type="ChEBI" id="CHEBI:33737"/>
        <dbReference type="ChEBI" id="CHEBI:33738"/>
        <dbReference type="ChEBI" id="CHEBI:57586"/>
        <dbReference type="ChEBI" id="CHEBI:57844"/>
        <dbReference type="ChEBI" id="CHEBI:59789"/>
        <dbReference type="ChEBI" id="CHEBI:64428"/>
        <dbReference type="ChEBI" id="CHEBI:149473"/>
        <dbReference type="EC" id="2.8.1.6"/>
    </reaction>
</comment>
<evidence type="ECO:0000256" key="3">
    <source>
        <dbReference type="ARBA" id="ARBA00011738"/>
    </source>
</evidence>
<dbReference type="HAMAP" id="MF_01694">
    <property type="entry name" value="BioB"/>
    <property type="match status" value="1"/>
</dbReference>
<dbReference type="InterPro" id="IPR002684">
    <property type="entry name" value="Biotin_synth/BioAB"/>
</dbReference>
<evidence type="ECO:0000259" key="18">
    <source>
        <dbReference type="PROSITE" id="PS51918"/>
    </source>
</evidence>
<sequence>MIIEYAKKVMSGQDITPQEGNELISVTDEDTPLLLAMADKIRQHFANNEVDCCAIINGRSGKCSENCRFCAQSIHYDTGATTHKLLDSDTIINAARKAKALGAARFSIVTSGRSVSEGEEFNQILTTLQHIKNDIKIETCCSLGLINLTQAKALKTVGISRYHANIETAPSYFPQICTTHTFTDKVSVIHIAQKAGLRLCSGGIFGLGETRSQRIEMAFTLKSLGIDSIPLNILNPIIGTPFENNSPLDPWEILRAFAVFRFILPYALIRTAGGREINLRSMQAYALTGGLNGLMIGDYLTTKGRTISEDQQMLRDLNRRTAAPHL</sequence>
<dbReference type="GO" id="GO:0005506">
    <property type="term" value="F:iron ion binding"/>
    <property type="evidence" value="ECO:0007669"/>
    <property type="project" value="UniProtKB-UniRule"/>
</dbReference>
<feature type="binding site" evidence="16 17">
    <location>
        <position position="140"/>
    </location>
    <ligand>
        <name>[2Fe-2S] cluster</name>
        <dbReference type="ChEBI" id="CHEBI:190135"/>
    </ligand>
</feature>
<dbReference type="SFLD" id="SFLDS00029">
    <property type="entry name" value="Radical_SAM"/>
    <property type="match status" value="1"/>
</dbReference>
<dbReference type="STRING" id="349095.SAMN05660299_00393"/>
<feature type="domain" description="Radical SAM core" evidence="18">
    <location>
        <begin position="45"/>
        <end position="275"/>
    </location>
</feature>
<dbReference type="OrthoDB" id="9786826at2"/>
<dbReference type="SFLD" id="SFLDG01278">
    <property type="entry name" value="biotin_synthase_like"/>
    <property type="match status" value="1"/>
</dbReference>
<proteinExistence type="inferred from homology"/>
<evidence type="ECO:0000313" key="19">
    <source>
        <dbReference type="EMBL" id="SDM18115.1"/>
    </source>
</evidence>
<keyword evidence="11 16" id="KW-0408">Iron</keyword>
<dbReference type="GO" id="GO:0009102">
    <property type="term" value="P:biotin biosynthetic process"/>
    <property type="evidence" value="ECO:0007669"/>
    <property type="project" value="UniProtKB-UniRule"/>
</dbReference>
<dbReference type="Pfam" id="PF06968">
    <property type="entry name" value="BATS"/>
    <property type="match status" value="1"/>
</dbReference>
<dbReference type="CDD" id="cd01335">
    <property type="entry name" value="Radical_SAM"/>
    <property type="match status" value="1"/>
</dbReference>
<comment type="similarity">
    <text evidence="2 16">Belongs to the radical SAM superfamily. Biotin synthase family.</text>
</comment>
<keyword evidence="7 16" id="KW-0949">S-adenosyl-L-methionine</keyword>
<dbReference type="Gene3D" id="3.20.20.70">
    <property type="entry name" value="Aldolase class I"/>
    <property type="match status" value="1"/>
</dbReference>
<evidence type="ECO:0000256" key="9">
    <source>
        <dbReference type="ARBA" id="ARBA00022723"/>
    </source>
</evidence>
<evidence type="ECO:0000256" key="15">
    <source>
        <dbReference type="ARBA" id="ARBA00070199"/>
    </source>
</evidence>
<dbReference type="PANTHER" id="PTHR22976:SF2">
    <property type="entry name" value="BIOTIN SYNTHASE, MITOCHONDRIAL"/>
    <property type="match status" value="1"/>
</dbReference>
<name>A0A1G9R6P6_9FIRM</name>
<evidence type="ECO:0000256" key="2">
    <source>
        <dbReference type="ARBA" id="ARBA00010765"/>
    </source>
</evidence>
<keyword evidence="6 16" id="KW-0808">Transferase</keyword>
<dbReference type="InterPro" id="IPR006638">
    <property type="entry name" value="Elp3/MiaA/NifB-like_rSAM"/>
</dbReference>
<dbReference type="EC" id="2.8.1.6" evidence="4 16"/>
<feature type="binding site" evidence="16 17">
    <location>
        <position position="63"/>
    </location>
    <ligand>
        <name>[4Fe-4S] cluster</name>
        <dbReference type="ChEBI" id="CHEBI:49883"/>
        <note>4Fe-4S-S-AdoMet</note>
    </ligand>
</feature>
<evidence type="ECO:0000256" key="1">
    <source>
        <dbReference type="ARBA" id="ARBA00004942"/>
    </source>
</evidence>
<dbReference type="PANTHER" id="PTHR22976">
    <property type="entry name" value="BIOTIN SYNTHASE"/>
    <property type="match status" value="1"/>
</dbReference>
<comment type="pathway">
    <text evidence="1 16">Cofactor biosynthesis; biotin biosynthesis; biotin from 7,8-diaminononanoate: step 2/2.</text>
</comment>
<dbReference type="InterPro" id="IPR058240">
    <property type="entry name" value="rSAM_sf"/>
</dbReference>
<dbReference type="SMART" id="SM00876">
    <property type="entry name" value="BATS"/>
    <property type="match status" value="1"/>
</dbReference>
<evidence type="ECO:0000256" key="6">
    <source>
        <dbReference type="ARBA" id="ARBA00022679"/>
    </source>
</evidence>
<comment type="cofactor">
    <cofactor evidence="16">
        <name>[2Fe-2S] cluster</name>
        <dbReference type="ChEBI" id="CHEBI:190135"/>
    </cofactor>
    <text evidence="16">Binds 1 [2Fe-2S] cluster. The cluster is coordinated with 3 cysteines and 1 arginine.</text>
</comment>
<evidence type="ECO:0000256" key="4">
    <source>
        <dbReference type="ARBA" id="ARBA00012236"/>
    </source>
</evidence>
<dbReference type="FunFam" id="3.20.20.70:FF:000026">
    <property type="entry name" value="Biotin synthase"/>
    <property type="match status" value="1"/>
</dbReference>
<evidence type="ECO:0000256" key="8">
    <source>
        <dbReference type="ARBA" id="ARBA00022714"/>
    </source>
</evidence>
<dbReference type="RefSeq" id="WP_091647692.1">
    <property type="nucleotide sequence ID" value="NZ_FNHQ01000002.1"/>
</dbReference>
<keyword evidence="9 16" id="KW-0479">Metal-binding</keyword>
<evidence type="ECO:0000256" key="10">
    <source>
        <dbReference type="ARBA" id="ARBA00022756"/>
    </source>
</evidence>
<feature type="binding site" evidence="16 17">
    <location>
        <position position="200"/>
    </location>
    <ligand>
        <name>[2Fe-2S] cluster</name>
        <dbReference type="ChEBI" id="CHEBI:190135"/>
    </ligand>
</feature>
<dbReference type="AlphaFoldDB" id="A0A1G9R6P6"/>
<evidence type="ECO:0000256" key="5">
    <source>
        <dbReference type="ARBA" id="ARBA00022485"/>
    </source>
</evidence>
<organism evidence="19 20">
    <name type="scientific">Megasphaera paucivorans</name>
    <dbReference type="NCBI Taxonomy" id="349095"/>
    <lineage>
        <taxon>Bacteria</taxon>
        <taxon>Bacillati</taxon>
        <taxon>Bacillota</taxon>
        <taxon>Negativicutes</taxon>
        <taxon>Veillonellales</taxon>
        <taxon>Veillonellaceae</taxon>
        <taxon>Megasphaera</taxon>
    </lineage>
</organism>
<keyword evidence="10 16" id="KW-0093">Biotin biosynthesis</keyword>
<evidence type="ECO:0000313" key="20">
    <source>
        <dbReference type="Proteomes" id="UP000199309"/>
    </source>
</evidence>
<reference evidence="19 20" key="1">
    <citation type="submission" date="2016-10" db="EMBL/GenBank/DDBJ databases">
        <authorList>
            <person name="de Groot N.N."/>
        </authorList>
    </citation>
    <scope>NUCLEOTIDE SEQUENCE [LARGE SCALE GENOMIC DNA]</scope>
    <source>
        <strain evidence="19 20">DSM 16981</strain>
    </source>
</reference>
<keyword evidence="20" id="KW-1185">Reference proteome</keyword>